<organism evidence="6 7">
    <name type="scientific">Variovorax boronicumulans</name>
    <dbReference type="NCBI Taxonomy" id="436515"/>
    <lineage>
        <taxon>Bacteria</taxon>
        <taxon>Pseudomonadati</taxon>
        <taxon>Pseudomonadota</taxon>
        <taxon>Betaproteobacteria</taxon>
        <taxon>Burkholderiales</taxon>
        <taxon>Comamonadaceae</taxon>
        <taxon>Variovorax</taxon>
    </lineage>
</organism>
<feature type="domain" description="HTH lysR-type" evidence="5">
    <location>
        <begin position="6"/>
        <end position="63"/>
    </location>
</feature>
<sequence>MRFDKLDLNLLVVLDALLTTRSVTRASERVFLSQPATSLSLRRLREYFKDELLQPIGKSFVLTPLAAELVKPVHDVLLRVQAISRAQPTFDPATSQRRFVIDSSDYVISVLLSEVIRRAASAAPRMEFDLRARSPQSRELLQGGEIELLITPQFAIVPGHPSELLFEDTFSCLVSPEYFGTTRKLTAEQYFEASHIGVEWGGGRRLTYDQQLIAVGKRARRQDVIAPSFTLVPPLLVATPRIATLPTRLAHQIAERFPLRVVECPVQIPAFAEHMQWHKYQERDPAIAWLRGLLLEVAQGLQASRATTKRGGRTSPN</sequence>
<dbReference type="Gene3D" id="1.10.10.10">
    <property type="entry name" value="Winged helix-like DNA-binding domain superfamily/Winged helix DNA-binding domain"/>
    <property type="match status" value="1"/>
</dbReference>
<dbReference type="Pfam" id="PF00126">
    <property type="entry name" value="HTH_1"/>
    <property type="match status" value="1"/>
</dbReference>
<dbReference type="InterPro" id="IPR050389">
    <property type="entry name" value="LysR-type_TF"/>
</dbReference>
<evidence type="ECO:0000256" key="2">
    <source>
        <dbReference type="ARBA" id="ARBA00023015"/>
    </source>
</evidence>
<dbReference type="GO" id="GO:0003700">
    <property type="term" value="F:DNA-binding transcription factor activity"/>
    <property type="evidence" value="ECO:0007669"/>
    <property type="project" value="InterPro"/>
</dbReference>
<reference evidence="6" key="1">
    <citation type="submission" date="2023-07" db="EMBL/GenBank/DDBJ databases">
        <title>Sorghum-associated microbial communities from plants grown in Nebraska, USA.</title>
        <authorList>
            <person name="Schachtman D."/>
        </authorList>
    </citation>
    <scope>NUCLEOTIDE SEQUENCE</scope>
    <source>
        <strain evidence="6">DS2795</strain>
    </source>
</reference>
<dbReference type="SUPFAM" id="SSF46785">
    <property type="entry name" value="Winged helix' DNA-binding domain"/>
    <property type="match status" value="1"/>
</dbReference>
<comment type="caution">
    <text evidence="6">The sequence shown here is derived from an EMBL/GenBank/DDBJ whole genome shotgun (WGS) entry which is preliminary data.</text>
</comment>
<dbReference type="Pfam" id="PF03466">
    <property type="entry name" value="LysR_substrate"/>
    <property type="match status" value="1"/>
</dbReference>
<dbReference type="InterPro" id="IPR036390">
    <property type="entry name" value="WH_DNA-bd_sf"/>
</dbReference>
<evidence type="ECO:0000313" key="7">
    <source>
        <dbReference type="Proteomes" id="UP001244295"/>
    </source>
</evidence>
<evidence type="ECO:0000313" key="6">
    <source>
        <dbReference type="EMBL" id="MDP9923057.1"/>
    </source>
</evidence>
<dbReference type="EMBL" id="JAUSRR010000003">
    <property type="protein sequence ID" value="MDP9923057.1"/>
    <property type="molecule type" value="Genomic_DNA"/>
</dbReference>
<evidence type="ECO:0000259" key="5">
    <source>
        <dbReference type="PROSITE" id="PS50931"/>
    </source>
</evidence>
<dbReference type="Gene3D" id="3.40.190.10">
    <property type="entry name" value="Periplasmic binding protein-like II"/>
    <property type="match status" value="2"/>
</dbReference>
<dbReference type="InterPro" id="IPR036388">
    <property type="entry name" value="WH-like_DNA-bd_sf"/>
</dbReference>
<keyword evidence="2" id="KW-0805">Transcription regulation</keyword>
<dbReference type="InterPro" id="IPR005119">
    <property type="entry name" value="LysR_subst-bd"/>
</dbReference>
<evidence type="ECO:0000256" key="3">
    <source>
        <dbReference type="ARBA" id="ARBA00023125"/>
    </source>
</evidence>
<dbReference type="Proteomes" id="UP001244295">
    <property type="component" value="Unassembled WGS sequence"/>
</dbReference>
<dbReference type="PROSITE" id="PS50931">
    <property type="entry name" value="HTH_LYSR"/>
    <property type="match status" value="1"/>
</dbReference>
<evidence type="ECO:0000256" key="4">
    <source>
        <dbReference type="ARBA" id="ARBA00023163"/>
    </source>
</evidence>
<dbReference type="PANTHER" id="PTHR30118">
    <property type="entry name" value="HTH-TYPE TRANSCRIPTIONAL REGULATOR LEUO-RELATED"/>
    <property type="match status" value="1"/>
</dbReference>
<dbReference type="RefSeq" id="WP_307636600.1">
    <property type="nucleotide sequence ID" value="NZ_JAUSRR010000003.1"/>
</dbReference>
<dbReference type="GO" id="GO:0003677">
    <property type="term" value="F:DNA binding"/>
    <property type="evidence" value="ECO:0007669"/>
    <property type="project" value="UniProtKB-KW"/>
</dbReference>
<dbReference type="InterPro" id="IPR000847">
    <property type="entry name" value="LysR_HTH_N"/>
</dbReference>
<dbReference type="AlphaFoldDB" id="A0AAW8DV78"/>
<name>A0AAW8DV78_9BURK</name>
<gene>
    <name evidence="6" type="ORF">J2W25_002078</name>
</gene>
<dbReference type="PANTHER" id="PTHR30118:SF6">
    <property type="entry name" value="HTH-TYPE TRANSCRIPTIONAL REGULATOR LEUO"/>
    <property type="match status" value="1"/>
</dbReference>
<accession>A0AAW8DV78</accession>
<evidence type="ECO:0000256" key="1">
    <source>
        <dbReference type="ARBA" id="ARBA00009437"/>
    </source>
</evidence>
<comment type="similarity">
    <text evidence="1">Belongs to the LysR transcriptional regulatory family.</text>
</comment>
<keyword evidence="4" id="KW-0804">Transcription</keyword>
<protein>
    <submittedName>
        <fullName evidence="6">DNA-binding transcriptional LysR family regulator</fullName>
    </submittedName>
</protein>
<keyword evidence="3 6" id="KW-0238">DNA-binding</keyword>
<dbReference type="SUPFAM" id="SSF53850">
    <property type="entry name" value="Periplasmic binding protein-like II"/>
    <property type="match status" value="1"/>
</dbReference>
<proteinExistence type="inferred from homology"/>